<dbReference type="RefSeq" id="WP_106847226.1">
    <property type="nucleotide sequence ID" value="NZ_CP027792.1"/>
</dbReference>
<reference evidence="3" key="1">
    <citation type="submission" date="2018-03" db="EMBL/GenBank/DDBJ databases">
        <title>Genome sequencing of Melaminivora sp. strain SC2-7.</title>
        <authorList>
            <person name="Kim S.-J."/>
            <person name="Heo J."/>
            <person name="Ahn J.-H."/>
            <person name="Kwon S.-W."/>
        </authorList>
    </citation>
    <scope>NUCLEOTIDE SEQUENCE [LARGE SCALE GENOMIC DNA]</scope>
    <source>
        <strain evidence="3">SC2-7</strain>
    </source>
</reference>
<dbReference type="AlphaFoldDB" id="A0A2P1NNP2"/>
<sequence>MLILPAELTHRQARACAQLLLQGLQGERGSQIVVDAGPLVTFDSSALAVLLECRRAAVAEQKGLVVKSMPAGLASLAGLYGVAELLPTV</sequence>
<gene>
    <name evidence="2" type="ORF">C7H73_14060</name>
</gene>
<evidence type="ECO:0000313" key="3">
    <source>
        <dbReference type="Proteomes" id="UP000241829"/>
    </source>
</evidence>
<dbReference type="KEGG" id="melm:C7H73_14060"/>
<evidence type="ECO:0000259" key="1">
    <source>
        <dbReference type="PROSITE" id="PS50801"/>
    </source>
</evidence>
<name>A0A2P1NNP2_9BURK</name>
<dbReference type="Proteomes" id="UP000241829">
    <property type="component" value="Chromosome"/>
</dbReference>
<dbReference type="Gene3D" id="3.30.750.24">
    <property type="entry name" value="STAS domain"/>
    <property type="match status" value="1"/>
</dbReference>
<organism evidence="2 3">
    <name type="scientific">Pulveribacter suum</name>
    <dbReference type="NCBI Taxonomy" id="2116657"/>
    <lineage>
        <taxon>Bacteria</taxon>
        <taxon>Pseudomonadati</taxon>
        <taxon>Pseudomonadota</taxon>
        <taxon>Betaproteobacteria</taxon>
        <taxon>Burkholderiales</taxon>
        <taxon>Comamonadaceae</taxon>
        <taxon>Pulveribacter</taxon>
    </lineage>
</organism>
<dbReference type="InterPro" id="IPR036513">
    <property type="entry name" value="STAS_dom_sf"/>
</dbReference>
<dbReference type="EMBL" id="CP027792">
    <property type="protein sequence ID" value="AVP58678.1"/>
    <property type="molecule type" value="Genomic_DNA"/>
</dbReference>
<dbReference type="Pfam" id="PF13466">
    <property type="entry name" value="STAS_2"/>
    <property type="match status" value="1"/>
</dbReference>
<protein>
    <submittedName>
        <fullName evidence="2">Anti-anti-sigma factor</fullName>
    </submittedName>
</protein>
<feature type="domain" description="STAS" evidence="1">
    <location>
        <begin position="1"/>
        <end position="89"/>
    </location>
</feature>
<dbReference type="InterPro" id="IPR002645">
    <property type="entry name" value="STAS_dom"/>
</dbReference>
<dbReference type="OrthoDB" id="9156744at2"/>
<dbReference type="PROSITE" id="PS50801">
    <property type="entry name" value="STAS"/>
    <property type="match status" value="1"/>
</dbReference>
<accession>A0A2P1NNP2</accession>
<dbReference type="InterPro" id="IPR058548">
    <property type="entry name" value="MlaB-like_STAS"/>
</dbReference>
<evidence type="ECO:0000313" key="2">
    <source>
        <dbReference type="EMBL" id="AVP58678.1"/>
    </source>
</evidence>
<dbReference type="SUPFAM" id="SSF52091">
    <property type="entry name" value="SpoIIaa-like"/>
    <property type="match status" value="1"/>
</dbReference>
<proteinExistence type="predicted"/>
<keyword evidence="3" id="KW-1185">Reference proteome</keyword>